<evidence type="ECO:0000259" key="4">
    <source>
        <dbReference type="Pfam" id="PF25954"/>
    </source>
</evidence>
<evidence type="ECO:0000259" key="5">
    <source>
        <dbReference type="Pfam" id="PF25973"/>
    </source>
</evidence>
<dbReference type="InterPro" id="IPR058649">
    <property type="entry name" value="CzcB_C"/>
</dbReference>
<feature type="domain" description="CusB-like beta-barrel" evidence="4">
    <location>
        <begin position="204"/>
        <end position="277"/>
    </location>
</feature>
<evidence type="ECO:0000313" key="8">
    <source>
        <dbReference type="Proteomes" id="UP001057474"/>
    </source>
</evidence>
<protein>
    <submittedName>
        <fullName evidence="7">Efflux RND transporter periplasmic adaptor subunit</fullName>
    </submittedName>
</protein>
<dbReference type="InterPro" id="IPR051909">
    <property type="entry name" value="MFP_Cation_Efflux"/>
</dbReference>
<feature type="coiled-coil region" evidence="3">
    <location>
        <begin position="135"/>
        <end position="169"/>
    </location>
</feature>
<feature type="domain" description="CzcB-like barrel-sandwich hybrid" evidence="5">
    <location>
        <begin position="64"/>
        <end position="199"/>
    </location>
</feature>
<dbReference type="Pfam" id="PF25973">
    <property type="entry name" value="BSH_CzcB"/>
    <property type="match status" value="1"/>
</dbReference>
<keyword evidence="3" id="KW-0175">Coiled coil</keyword>
<reference evidence="7" key="1">
    <citation type="submission" date="2021-03" db="EMBL/GenBank/DDBJ databases">
        <title>Legionella lytica PCM 2298.</title>
        <authorList>
            <person name="Koper P."/>
        </authorList>
    </citation>
    <scope>NUCLEOTIDE SEQUENCE</scope>
    <source>
        <strain evidence="7">PCM 2298</strain>
    </source>
</reference>
<dbReference type="PANTHER" id="PTHR30097:SF4">
    <property type="entry name" value="SLR6042 PROTEIN"/>
    <property type="match status" value="1"/>
</dbReference>
<dbReference type="Gene3D" id="1.10.287.470">
    <property type="entry name" value="Helix hairpin bin"/>
    <property type="match status" value="1"/>
</dbReference>
<dbReference type="Gene3D" id="2.40.420.20">
    <property type="match status" value="1"/>
</dbReference>
<dbReference type="Pfam" id="PF25954">
    <property type="entry name" value="Beta-barrel_RND_2"/>
    <property type="match status" value="1"/>
</dbReference>
<evidence type="ECO:0000259" key="6">
    <source>
        <dbReference type="Pfam" id="PF25975"/>
    </source>
</evidence>
<accession>A0ABY4Y8F4</accession>
<dbReference type="PANTHER" id="PTHR30097">
    <property type="entry name" value="CATION EFFLUX SYSTEM PROTEIN CUSB"/>
    <property type="match status" value="1"/>
</dbReference>
<evidence type="ECO:0000256" key="3">
    <source>
        <dbReference type="SAM" id="Coils"/>
    </source>
</evidence>
<gene>
    <name evidence="7" type="ORF">J2N86_13415</name>
</gene>
<evidence type="ECO:0000256" key="2">
    <source>
        <dbReference type="ARBA" id="ARBA00022448"/>
    </source>
</evidence>
<keyword evidence="2" id="KW-0813">Transport</keyword>
<dbReference type="EMBL" id="CP071527">
    <property type="protein sequence ID" value="USQ13658.1"/>
    <property type="molecule type" value="Genomic_DNA"/>
</dbReference>
<dbReference type="Pfam" id="PF25975">
    <property type="entry name" value="CzcB_C"/>
    <property type="match status" value="1"/>
</dbReference>
<dbReference type="SUPFAM" id="SSF111369">
    <property type="entry name" value="HlyD-like secretion proteins"/>
    <property type="match status" value="1"/>
</dbReference>
<dbReference type="RefSeq" id="WP_252579964.1">
    <property type="nucleotide sequence ID" value="NZ_CP071527.1"/>
</dbReference>
<evidence type="ECO:0000313" key="7">
    <source>
        <dbReference type="EMBL" id="USQ13658.1"/>
    </source>
</evidence>
<dbReference type="Gene3D" id="2.40.30.170">
    <property type="match status" value="1"/>
</dbReference>
<comment type="similarity">
    <text evidence="1">Belongs to the membrane fusion protein (MFP) (TC 8.A.1) family.</text>
</comment>
<dbReference type="InterPro" id="IPR058647">
    <property type="entry name" value="BSH_CzcB-like"/>
</dbReference>
<organism evidence="7 8">
    <name type="scientific">Legionella lytica</name>
    <dbReference type="NCBI Taxonomy" id="96232"/>
    <lineage>
        <taxon>Bacteria</taxon>
        <taxon>Pseudomonadati</taxon>
        <taxon>Pseudomonadota</taxon>
        <taxon>Gammaproteobacteria</taxon>
        <taxon>Legionellales</taxon>
        <taxon>Legionellaceae</taxon>
        <taxon>Legionella</taxon>
    </lineage>
</organism>
<dbReference type="NCBIfam" id="TIGR01730">
    <property type="entry name" value="RND_mfp"/>
    <property type="match status" value="1"/>
</dbReference>
<dbReference type="InterPro" id="IPR006143">
    <property type="entry name" value="RND_pump_MFP"/>
</dbReference>
<dbReference type="Proteomes" id="UP001057474">
    <property type="component" value="Chromosome"/>
</dbReference>
<name>A0ABY4Y8F4_9GAMM</name>
<sequence>MRNSHSKHPDHVPMLVREGNLIKIPEHSPLRSQLNVQTVKASNAPHIIKLAGVIEAEQTRNIPILPPLTGQLLSLNTQLGDEVKKGQVLAVMQSPAMAQAYADKIKAQSALKQATEAWGRAQKVNRAGANAVKDVEQIKNTYLQAQAEMQRAQATLEALGQNKENLLQIMAPIDGKITILNYGSGAYITDQTTPIFNLSNIHAVWVTACVPEQTIPWVKKDQKVKIHVAAYPQQHWDGTITFTNNFLDPDTRCNKSRIALTNPDERLQPNMFATVNTEIPQDKQPIIPLSALLMHNDTTSVFIETVPWTFTQRTVVLGPEDKEHVRIRSGLKPGDRIVAAGGILIND</sequence>
<feature type="domain" description="CzcB-like C-terminal circularly permuted SH3-like" evidence="6">
    <location>
        <begin position="287"/>
        <end position="341"/>
    </location>
</feature>
<evidence type="ECO:0000256" key="1">
    <source>
        <dbReference type="ARBA" id="ARBA00009477"/>
    </source>
</evidence>
<dbReference type="InterPro" id="IPR058792">
    <property type="entry name" value="Beta-barrel_RND_2"/>
</dbReference>
<proteinExistence type="inferred from homology"/>
<keyword evidence="8" id="KW-1185">Reference proteome</keyword>